<keyword evidence="4 12" id="KW-0645">Protease</keyword>
<dbReference type="CDD" id="cd07340">
    <property type="entry name" value="M48B_Htpx_like"/>
    <property type="match status" value="1"/>
</dbReference>
<feature type="binding site" evidence="12">
    <location>
        <position position="201"/>
    </location>
    <ligand>
        <name>Zn(2+)</name>
        <dbReference type="ChEBI" id="CHEBI:29105"/>
        <note>catalytic</note>
    </ligand>
</feature>
<feature type="binding site" evidence="12">
    <location>
        <position position="284"/>
    </location>
    <ligand>
        <name>Zn(2+)</name>
        <dbReference type="ChEBI" id="CHEBI:29105"/>
        <note>catalytic</note>
    </ligand>
</feature>
<keyword evidence="9 12" id="KW-1133">Transmembrane helix</keyword>
<keyword evidence="5 12" id="KW-0812">Transmembrane</keyword>
<keyword evidence="6 12" id="KW-0479">Metal-binding</keyword>
<evidence type="ECO:0000313" key="15">
    <source>
        <dbReference type="Proteomes" id="UP000284605"/>
    </source>
</evidence>
<proteinExistence type="inferred from homology"/>
<evidence type="ECO:0000256" key="8">
    <source>
        <dbReference type="ARBA" id="ARBA00022833"/>
    </source>
</evidence>
<dbReference type="Proteomes" id="UP000284605">
    <property type="component" value="Unassembled WGS sequence"/>
</dbReference>
<keyword evidence="10 12" id="KW-0482">Metalloprotease</keyword>
<feature type="transmembrane region" description="Helical" evidence="12">
    <location>
        <begin position="252"/>
        <end position="275"/>
    </location>
</feature>
<evidence type="ECO:0000256" key="1">
    <source>
        <dbReference type="ARBA" id="ARBA00004651"/>
    </source>
</evidence>
<feature type="binding site" evidence="12">
    <location>
        <position position="205"/>
    </location>
    <ligand>
        <name>Zn(2+)</name>
        <dbReference type="ChEBI" id="CHEBI:29105"/>
        <note>catalytic</note>
    </ligand>
</feature>
<dbReference type="InterPro" id="IPR050083">
    <property type="entry name" value="HtpX_protease"/>
</dbReference>
<evidence type="ECO:0000313" key="14">
    <source>
        <dbReference type="EMBL" id="RJF86723.1"/>
    </source>
</evidence>
<comment type="cofactor">
    <cofactor evidence="12">
        <name>Zn(2+)</name>
        <dbReference type="ChEBI" id="CHEBI:29105"/>
    </cofactor>
    <text evidence="12">Binds 1 zinc ion per subunit.</text>
</comment>
<name>A0A418W9M1_9PROT</name>
<sequence>MTDAGQGGGSGPWGDRSAAAAADPEATVFAPMPSRATAATGIASTDFIGAAARNRRNTWVLVSVMIAIGAVLGYLLGATIQAGEGDPRFNPFASGLGFGFALFMIAVSLIWTLIAMRFGARIVLSLSGAKEVSQEEAPQLHNVVEEMAIAAGLPKPKVAIIETDALNAFATGMSTDKAAVAVTRGLLATLNREELQAVVGHEMGHVLNLDMRYGTAVGVYVGLIALVADGILRTMRFASLGRSRSSSGKGNGLQAILMIILLVFAIIAPIAAKFVQMAISRQREYLADATSVKLTRNSVAMISALEKLGASTVPFDKANRATQHLFIVNPFRDFSAKASALMSTHPPLAERIERLRNLKG</sequence>
<evidence type="ECO:0000256" key="9">
    <source>
        <dbReference type="ARBA" id="ARBA00022989"/>
    </source>
</evidence>
<evidence type="ECO:0000256" key="2">
    <source>
        <dbReference type="ARBA" id="ARBA00009779"/>
    </source>
</evidence>
<feature type="transmembrane region" description="Helical" evidence="12">
    <location>
        <begin position="92"/>
        <end position="114"/>
    </location>
</feature>
<keyword evidence="11 12" id="KW-0472">Membrane</keyword>
<dbReference type="GO" id="GO:0006508">
    <property type="term" value="P:proteolysis"/>
    <property type="evidence" value="ECO:0007669"/>
    <property type="project" value="UniProtKB-KW"/>
</dbReference>
<feature type="domain" description="Peptidase M48" evidence="13">
    <location>
        <begin position="136"/>
        <end position="358"/>
    </location>
</feature>
<dbReference type="InterPro" id="IPR001915">
    <property type="entry name" value="Peptidase_M48"/>
</dbReference>
<keyword evidence="15" id="KW-1185">Reference proteome</keyword>
<dbReference type="EMBL" id="QYUK01000011">
    <property type="protein sequence ID" value="RJF86723.1"/>
    <property type="molecule type" value="Genomic_DNA"/>
</dbReference>
<dbReference type="HAMAP" id="MF_00188">
    <property type="entry name" value="Pept_M48_protease_HtpX"/>
    <property type="match status" value="1"/>
</dbReference>
<dbReference type="GO" id="GO:0004222">
    <property type="term" value="F:metalloendopeptidase activity"/>
    <property type="evidence" value="ECO:0007669"/>
    <property type="project" value="UniProtKB-UniRule"/>
</dbReference>
<evidence type="ECO:0000256" key="5">
    <source>
        <dbReference type="ARBA" id="ARBA00022692"/>
    </source>
</evidence>
<gene>
    <name evidence="12" type="primary">htpX</name>
    <name evidence="14" type="ORF">D3874_06560</name>
</gene>
<dbReference type="GO" id="GO:0005886">
    <property type="term" value="C:plasma membrane"/>
    <property type="evidence" value="ECO:0007669"/>
    <property type="project" value="UniProtKB-SubCell"/>
</dbReference>
<keyword evidence="3 12" id="KW-1003">Cell membrane</keyword>
<feature type="transmembrane region" description="Helical" evidence="12">
    <location>
        <begin position="59"/>
        <end position="80"/>
    </location>
</feature>
<feature type="active site" evidence="12">
    <location>
        <position position="202"/>
    </location>
</feature>
<keyword evidence="7 12" id="KW-0378">Hydrolase</keyword>
<comment type="similarity">
    <text evidence="2 12">Belongs to the peptidase M48B family.</text>
</comment>
<evidence type="ECO:0000256" key="11">
    <source>
        <dbReference type="ARBA" id="ARBA00023136"/>
    </source>
</evidence>
<feature type="transmembrane region" description="Helical" evidence="12">
    <location>
        <begin position="213"/>
        <end position="232"/>
    </location>
</feature>
<dbReference type="Gene3D" id="3.30.2010.10">
    <property type="entry name" value="Metalloproteases ('zincins'), catalytic domain"/>
    <property type="match status" value="1"/>
</dbReference>
<evidence type="ECO:0000256" key="7">
    <source>
        <dbReference type="ARBA" id="ARBA00022801"/>
    </source>
</evidence>
<evidence type="ECO:0000256" key="12">
    <source>
        <dbReference type="HAMAP-Rule" id="MF_00188"/>
    </source>
</evidence>
<dbReference type="Pfam" id="PF01435">
    <property type="entry name" value="Peptidase_M48"/>
    <property type="match status" value="1"/>
</dbReference>
<protein>
    <recommendedName>
        <fullName evidence="12">Protease HtpX homolog</fullName>
        <ecNumber evidence="12">3.4.24.-</ecNumber>
    </recommendedName>
</protein>
<evidence type="ECO:0000256" key="4">
    <source>
        <dbReference type="ARBA" id="ARBA00022670"/>
    </source>
</evidence>
<evidence type="ECO:0000259" key="13">
    <source>
        <dbReference type="Pfam" id="PF01435"/>
    </source>
</evidence>
<dbReference type="GO" id="GO:0008270">
    <property type="term" value="F:zinc ion binding"/>
    <property type="evidence" value="ECO:0007669"/>
    <property type="project" value="UniProtKB-UniRule"/>
</dbReference>
<keyword evidence="8 12" id="KW-0862">Zinc</keyword>
<evidence type="ECO:0000256" key="10">
    <source>
        <dbReference type="ARBA" id="ARBA00023049"/>
    </source>
</evidence>
<dbReference type="EC" id="3.4.24.-" evidence="12"/>
<dbReference type="InterPro" id="IPR022919">
    <property type="entry name" value="Pept_M48_protease_HtpX"/>
</dbReference>
<comment type="caution">
    <text evidence="14">The sequence shown here is derived from an EMBL/GenBank/DDBJ whole genome shotgun (WGS) entry which is preliminary data.</text>
</comment>
<dbReference type="RefSeq" id="WP_119777368.1">
    <property type="nucleotide sequence ID" value="NZ_QYUK01000011.1"/>
</dbReference>
<accession>A0A418W9M1</accession>
<reference evidence="14 15" key="1">
    <citation type="submission" date="2018-09" db="EMBL/GenBank/DDBJ databases">
        <authorList>
            <person name="Zhu H."/>
        </authorList>
    </citation>
    <scope>NUCLEOTIDE SEQUENCE [LARGE SCALE GENOMIC DNA]</scope>
    <source>
        <strain evidence="14 15">K1W22B-8</strain>
    </source>
</reference>
<dbReference type="PANTHER" id="PTHR43221:SF1">
    <property type="entry name" value="PROTEASE HTPX"/>
    <property type="match status" value="1"/>
</dbReference>
<dbReference type="AlphaFoldDB" id="A0A418W9M1"/>
<dbReference type="OrthoDB" id="15218at2"/>
<evidence type="ECO:0000256" key="6">
    <source>
        <dbReference type="ARBA" id="ARBA00022723"/>
    </source>
</evidence>
<organism evidence="14 15">
    <name type="scientific">Oleomonas cavernae</name>
    <dbReference type="NCBI Taxonomy" id="2320859"/>
    <lineage>
        <taxon>Bacteria</taxon>
        <taxon>Pseudomonadati</taxon>
        <taxon>Pseudomonadota</taxon>
        <taxon>Alphaproteobacteria</taxon>
        <taxon>Acetobacterales</taxon>
        <taxon>Acetobacteraceae</taxon>
        <taxon>Oleomonas</taxon>
    </lineage>
</organism>
<evidence type="ECO:0000256" key="3">
    <source>
        <dbReference type="ARBA" id="ARBA00022475"/>
    </source>
</evidence>
<comment type="subcellular location">
    <subcellularLocation>
        <location evidence="1 12">Cell membrane</location>
        <topology evidence="1 12">Multi-pass membrane protein</topology>
    </subcellularLocation>
</comment>
<dbReference type="PANTHER" id="PTHR43221">
    <property type="entry name" value="PROTEASE HTPX"/>
    <property type="match status" value="1"/>
</dbReference>